<reference evidence="2" key="1">
    <citation type="submission" date="2016-04" db="EMBL/GenBank/DDBJ databases">
        <authorList>
            <person name="Evans L.H."/>
            <person name="Alamgir A."/>
            <person name="Owens N."/>
            <person name="Weber N.D."/>
            <person name="Virtaneva K."/>
            <person name="Barbian K."/>
            <person name="Babar A."/>
            <person name="Rosenke K."/>
        </authorList>
    </citation>
    <scope>NUCLEOTIDE SEQUENCE [LARGE SCALE GENOMIC DNA]</scope>
    <source>
        <strain evidence="2">CBS 101.48</strain>
    </source>
</reference>
<dbReference type="Proteomes" id="UP000078561">
    <property type="component" value="Unassembled WGS sequence"/>
</dbReference>
<dbReference type="EMBL" id="LT552351">
    <property type="protein sequence ID" value="SAL98766.1"/>
    <property type="molecule type" value="Genomic_DNA"/>
</dbReference>
<evidence type="ECO:0000256" key="1">
    <source>
        <dbReference type="SAM" id="MobiDB-lite"/>
    </source>
</evidence>
<feature type="region of interest" description="Disordered" evidence="1">
    <location>
        <begin position="1"/>
        <end position="50"/>
    </location>
</feature>
<protein>
    <submittedName>
        <fullName evidence="2">Uncharacterized protein</fullName>
    </submittedName>
</protein>
<feature type="compositionally biased region" description="Pro residues" evidence="1">
    <location>
        <begin position="1"/>
        <end position="14"/>
    </location>
</feature>
<dbReference type="AlphaFoldDB" id="A0A168MLG8"/>
<name>A0A168MLG8_ABSGL</name>
<feature type="compositionally biased region" description="Low complexity" evidence="1">
    <location>
        <begin position="125"/>
        <end position="135"/>
    </location>
</feature>
<keyword evidence="3" id="KW-1185">Reference proteome</keyword>
<feature type="region of interest" description="Disordered" evidence="1">
    <location>
        <begin position="125"/>
        <end position="144"/>
    </location>
</feature>
<dbReference type="InParanoid" id="A0A168MLG8"/>
<evidence type="ECO:0000313" key="2">
    <source>
        <dbReference type="EMBL" id="SAL98766.1"/>
    </source>
</evidence>
<organism evidence="2">
    <name type="scientific">Absidia glauca</name>
    <name type="common">Pin mould</name>
    <dbReference type="NCBI Taxonomy" id="4829"/>
    <lineage>
        <taxon>Eukaryota</taxon>
        <taxon>Fungi</taxon>
        <taxon>Fungi incertae sedis</taxon>
        <taxon>Mucoromycota</taxon>
        <taxon>Mucoromycotina</taxon>
        <taxon>Mucoromycetes</taxon>
        <taxon>Mucorales</taxon>
        <taxon>Cunninghamellaceae</taxon>
        <taxon>Absidia</taxon>
    </lineage>
</organism>
<accession>A0A168MLG8</accession>
<sequence length="144" mass="15804">MTLPPHPPPRPPLLPSHTDDPDSSRNSTPTVLGKRKARPPSSIAAPTGPTVDRLETRLDHLKTDCLLIDVVLKSLQTFFPAQPMTTKEQLDKVDKELTIAYDDLLAQIRVLYRNVNKLDQAIRSLQSSLPSSSSPSPLPSSLPP</sequence>
<proteinExistence type="predicted"/>
<evidence type="ECO:0000313" key="3">
    <source>
        <dbReference type="Proteomes" id="UP000078561"/>
    </source>
</evidence>
<gene>
    <name evidence="2" type="primary">ABSGL_04330.1 scaffold 5390</name>
</gene>
<dbReference type="OrthoDB" id="2288519at2759"/>